<feature type="compositionally biased region" description="Low complexity" evidence="6">
    <location>
        <begin position="1165"/>
        <end position="1176"/>
    </location>
</feature>
<name>A0A087FXW9_ARAAL</name>
<feature type="domain" description="TIR" evidence="7">
    <location>
        <begin position="20"/>
        <end position="169"/>
    </location>
</feature>
<dbReference type="InterPro" id="IPR016024">
    <property type="entry name" value="ARM-type_fold"/>
</dbReference>
<dbReference type="InterPro" id="IPR011989">
    <property type="entry name" value="ARM-like"/>
</dbReference>
<organism evidence="9 10">
    <name type="scientific">Arabis alpina</name>
    <name type="common">Alpine rock-cress</name>
    <dbReference type="NCBI Taxonomy" id="50452"/>
    <lineage>
        <taxon>Eukaryota</taxon>
        <taxon>Viridiplantae</taxon>
        <taxon>Streptophyta</taxon>
        <taxon>Embryophyta</taxon>
        <taxon>Tracheophyta</taxon>
        <taxon>Spermatophyta</taxon>
        <taxon>Magnoliopsida</taxon>
        <taxon>eudicotyledons</taxon>
        <taxon>Gunneridae</taxon>
        <taxon>Pentapetalae</taxon>
        <taxon>rosids</taxon>
        <taxon>malvids</taxon>
        <taxon>Brassicales</taxon>
        <taxon>Brassicaceae</taxon>
        <taxon>Arabideae</taxon>
        <taxon>Arabis</taxon>
    </lineage>
</organism>
<evidence type="ECO:0000256" key="6">
    <source>
        <dbReference type="SAM" id="MobiDB-lite"/>
    </source>
</evidence>
<dbReference type="AlphaFoldDB" id="A0A087FXW9"/>
<accession>A0A087FXW9</accession>
<dbReference type="Proteomes" id="UP000029120">
    <property type="component" value="Unassembled WGS sequence"/>
</dbReference>
<dbReference type="InterPro" id="IPR000157">
    <property type="entry name" value="TIR_dom"/>
</dbReference>
<feature type="region of interest" description="Disordered" evidence="6">
    <location>
        <begin position="1"/>
        <end position="20"/>
    </location>
</feature>
<dbReference type="OrthoDB" id="10064100at2759"/>
<sequence length="1184" mass="132852">MASSSSSLASSPPSSSSPNWKYDVFPSFQGPDVRKELLSHILKELKSKRIEPFIDNETKRSKSIGPELTEAIRKSRVAIVMLSRNYASSSWCLDELVEIIKCMEVLGQQVFTVFCEVDPSDVRKEEHKQMMNNLFNMPNDSRGCTEIRSFPESVPNMIDLESLKVLNLSGCSRLDDIQVPFGFEQLPRHYTFSNCFALSAQMVNTLVKNGLTNIERITRVYEQEQKLYKSLAFSFTAPSPAREKITFDMQPGSSVMIQLGSSWGSTLGFVILVEAGKSFNCWTPGKGVPKDHMFVFCDFNMHPSTCEGYDPSILADLVVFEFSTVNKQKKLLDESCTVTKCGVHVITAANGDMSSNMTQLFSSSDYLQEISDNEVEDKVIYDGVDENDRNLFLYITCLFNEEEGREFGRAFENTCIGKSEDEKEIRAQALDDVANIAGVKYQERVDEENVRENLPHSFKMHSSMCLQLKNLVDRIMRIFPDIEDARPGCSSGIQTLCLLHKALEKAKLLLQYCGESSKLYMAVTGDAILSRGVRAKKSLEQTLTDIQSTVPTVLVIKITQIVQDLRSTVLTLESYEEEAGKAIRELMRRSTSSSLSSDEIRDFHFVALKLELLTLEAIAIERRSLKFLFKKLGDCEVNKRQILKYLLCLLKKHERIICRDHKENSYLPQHQYANDYVCARVAEAGYSEEHNTTLPEQFKCPLSLTMMYDPVIISSGHTFERMWIQKWFDKGNDSCPKSKRKLDDFTLKPNVAVKDQISKWCAKHGHDVQDPATKHTKALHSSDYSVSIATFNSSLYNISDLSCLSVTDSNSSCSIDSEGFSWIASDVGTDSSDSEMGIEPLCKLINLPWDAQIKVIEDVRCRSKNNTRAFQSMSPSKFLVPLSTYLKNALERDGATGDIIKGGLDLLLDFLSGNKRAIESLEGDIFKMFSVFLESEVVAEEALNILEVLSNHPHGLSKITTSVSLSSLLKISESRAEHLQEQAIIILKNLSSSNENCLEMVSLGFLQKLTSFLQQNFFSKQSIIILRNLCKTEKGRVCIAETPGCLASIADLLESNVPEEQENAISILLQLCVEKMEYCYLVVREGINIYSSLLLITKNGTKEAKVGAAELLRALEEVDLDREEGEDSTRPKEEATVSITSQVATSGVVTPIIHEEPKVTTQSPKKSGLFGFSFSSLKKKKKHR</sequence>
<reference evidence="10" key="1">
    <citation type="journal article" date="2015" name="Nat. Plants">
        <title>Genome expansion of Arabis alpina linked with retrotransposition and reduced symmetric DNA methylation.</title>
        <authorList>
            <person name="Willing E.M."/>
            <person name="Rawat V."/>
            <person name="Mandakova T."/>
            <person name="Maumus F."/>
            <person name="James G.V."/>
            <person name="Nordstroem K.J."/>
            <person name="Becker C."/>
            <person name="Warthmann N."/>
            <person name="Chica C."/>
            <person name="Szarzynska B."/>
            <person name="Zytnicki M."/>
            <person name="Albani M.C."/>
            <person name="Kiefer C."/>
            <person name="Bergonzi S."/>
            <person name="Castaings L."/>
            <person name="Mateos J.L."/>
            <person name="Berns M.C."/>
            <person name="Bujdoso N."/>
            <person name="Piofczyk T."/>
            <person name="de Lorenzo L."/>
            <person name="Barrero-Sicilia C."/>
            <person name="Mateos I."/>
            <person name="Piednoel M."/>
            <person name="Hagmann J."/>
            <person name="Chen-Min-Tao R."/>
            <person name="Iglesias-Fernandez R."/>
            <person name="Schuster S.C."/>
            <person name="Alonso-Blanco C."/>
            <person name="Roudier F."/>
            <person name="Carbonero P."/>
            <person name="Paz-Ares J."/>
            <person name="Davis S.J."/>
            <person name="Pecinka A."/>
            <person name="Quesneville H."/>
            <person name="Colot V."/>
            <person name="Lysak M.A."/>
            <person name="Weigel D."/>
            <person name="Coupland G."/>
            <person name="Schneeberger K."/>
        </authorList>
    </citation>
    <scope>NUCLEOTIDE SEQUENCE [LARGE SCALE GENOMIC DNA]</scope>
    <source>
        <strain evidence="10">cv. Pajares</strain>
    </source>
</reference>
<dbReference type="Gramene" id="KFK22471">
    <property type="protein sequence ID" value="KFK22471"/>
    <property type="gene ID" value="AALP_AAs64007U000800"/>
</dbReference>
<dbReference type="InterPro" id="IPR035897">
    <property type="entry name" value="Toll_tir_struct_dom_sf"/>
</dbReference>
<dbReference type="Pfam" id="PF04564">
    <property type="entry name" value="U-box"/>
    <property type="match status" value="1"/>
</dbReference>
<dbReference type="InterPro" id="IPR003613">
    <property type="entry name" value="Ubox_domain"/>
</dbReference>
<evidence type="ECO:0000256" key="2">
    <source>
        <dbReference type="ARBA" id="ARBA00004906"/>
    </source>
</evidence>
<proteinExistence type="predicted"/>
<dbReference type="EMBL" id="KL988864">
    <property type="protein sequence ID" value="KFK22471.1"/>
    <property type="molecule type" value="Genomic_DNA"/>
</dbReference>
<evidence type="ECO:0000256" key="4">
    <source>
        <dbReference type="ARBA" id="ARBA00022679"/>
    </source>
</evidence>
<dbReference type="UniPathway" id="UPA00143"/>
<dbReference type="GO" id="GO:0007165">
    <property type="term" value="P:signal transduction"/>
    <property type="evidence" value="ECO:0007669"/>
    <property type="project" value="InterPro"/>
</dbReference>
<evidence type="ECO:0000256" key="5">
    <source>
        <dbReference type="ARBA" id="ARBA00022786"/>
    </source>
</evidence>
<dbReference type="Gene3D" id="1.25.10.10">
    <property type="entry name" value="Leucine-rich Repeat Variant"/>
    <property type="match status" value="1"/>
</dbReference>
<feature type="domain" description="U-box" evidence="8">
    <location>
        <begin position="693"/>
        <end position="767"/>
    </location>
</feature>
<dbReference type="GO" id="GO:0016567">
    <property type="term" value="P:protein ubiquitination"/>
    <property type="evidence" value="ECO:0007669"/>
    <property type="project" value="UniProtKB-UniPathway"/>
</dbReference>
<comment type="catalytic activity">
    <reaction evidence="1">
        <text>S-ubiquitinyl-[E2 ubiquitin-conjugating enzyme]-L-cysteine + [acceptor protein]-L-lysine = [E2 ubiquitin-conjugating enzyme]-L-cysteine + N(6)-ubiquitinyl-[acceptor protein]-L-lysine.</text>
        <dbReference type="EC" id="2.3.2.27"/>
    </reaction>
</comment>
<feature type="compositionally biased region" description="Low complexity" evidence="6">
    <location>
        <begin position="1"/>
        <end position="18"/>
    </location>
</feature>
<gene>
    <name evidence="9" type="ORF">AALP_AAs64007U000800</name>
</gene>
<keyword evidence="10" id="KW-1185">Reference proteome</keyword>
<dbReference type="SMART" id="SM00255">
    <property type="entry name" value="TIR"/>
    <property type="match status" value="1"/>
</dbReference>
<evidence type="ECO:0000313" key="9">
    <source>
        <dbReference type="EMBL" id="KFK22471.1"/>
    </source>
</evidence>
<keyword evidence="4" id="KW-0808">Transferase</keyword>
<dbReference type="eggNOG" id="KOG0167">
    <property type="taxonomic scope" value="Eukaryota"/>
</dbReference>
<dbReference type="SUPFAM" id="SSF57850">
    <property type="entry name" value="RING/U-box"/>
    <property type="match status" value="1"/>
</dbReference>
<feature type="region of interest" description="Disordered" evidence="6">
    <location>
        <begin position="1155"/>
        <end position="1184"/>
    </location>
</feature>
<dbReference type="GO" id="GO:0061630">
    <property type="term" value="F:ubiquitin protein ligase activity"/>
    <property type="evidence" value="ECO:0007669"/>
    <property type="project" value="UniProtKB-EC"/>
</dbReference>
<dbReference type="InterPro" id="IPR013083">
    <property type="entry name" value="Znf_RING/FYVE/PHD"/>
</dbReference>
<dbReference type="Gene3D" id="3.30.40.10">
    <property type="entry name" value="Zinc/RING finger domain, C3HC4 (zinc finger)"/>
    <property type="match status" value="1"/>
</dbReference>
<dbReference type="PROSITE" id="PS51698">
    <property type="entry name" value="U_BOX"/>
    <property type="match status" value="1"/>
</dbReference>
<dbReference type="EC" id="2.3.2.27" evidence="3"/>
<comment type="pathway">
    <text evidence="2">Protein modification; protein ubiquitination.</text>
</comment>
<dbReference type="Pfam" id="PF01582">
    <property type="entry name" value="TIR"/>
    <property type="match status" value="1"/>
</dbReference>
<evidence type="ECO:0000256" key="3">
    <source>
        <dbReference type="ARBA" id="ARBA00012483"/>
    </source>
</evidence>
<dbReference type="PANTHER" id="PTHR23315">
    <property type="entry name" value="U BOX DOMAIN-CONTAINING"/>
    <property type="match status" value="1"/>
</dbReference>
<dbReference type="SUPFAM" id="SSF48371">
    <property type="entry name" value="ARM repeat"/>
    <property type="match status" value="1"/>
</dbReference>
<evidence type="ECO:0000256" key="1">
    <source>
        <dbReference type="ARBA" id="ARBA00000900"/>
    </source>
</evidence>
<dbReference type="InterPro" id="IPR045210">
    <property type="entry name" value="RING-Ubox_PUB"/>
</dbReference>
<protein>
    <recommendedName>
        <fullName evidence="3">RING-type E3 ubiquitin transferase</fullName>
        <ecNumber evidence="3">2.3.2.27</ecNumber>
    </recommendedName>
</protein>
<keyword evidence="5" id="KW-0833">Ubl conjugation pathway</keyword>
<dbReference type="PANTHER" id="PTHR23315:SF240">
    <property type="entry name" value="U-BOX DOMAIN-CONTAINING PROTEIN 5"/>
    <property type="match status" value="1"/>
</dbReference>
<dbReference type="CDD" id="cd16664">
    <property type="entry name" value="RING-Ubox_PUB"/>
    <property type="match status" value="1"/>
</dbReference>
<dbReference type="PROSITE" id="PS50104">
    <property type="entry name" value="TIR"/>
    <property type="match status" value="1"/>
</dbReference>
<evidence type="ECO:0000313" key="10">
    <source>
        <dbReference type="Proteomes" id="UP000029120"/>
    </source>
</evidence>
<dbReference type="Gene3D" id="3.40.50.10140">
    <property type="entry name" value="Toll/interleukin-1 receptor homology (TIR) domain"/>
    <property type="match status" value="1"/>
</dbReference>
<evidence type="ECO:0000259" key="7">
    <source>
        <dbReference type="PROSITE" id="PS50104"/>
    </source>
</evidence>
<evidence type="ECO:0000259" key="8">
    <source>
        <dbReference type="PROSITE" id="PS51698"/>
    </source>
</evidence>
<dbReference type="SMART" id="SM00504">
    <property type="entry name" value="Ubox"/>
    <property type="match status" value="1"/>
</dbReference>
<dbReference type="SUPFAM" id="SSF52200">
    <property type="entry name" value="Toll/Interleukin receptor TIR domain"/>
    <property type="match status" value="1"/>
</dbReference>